<evidence type="ECO:0000313" key="4">
    <source>
        <dbReference type="Proteomes" id="UP000277007"/>
    </source>
</evidence>
<dbReference type="Gene3D" id="3.40.50.12780">
    <property type="entry name" value="N-terminal domain of ligase-like"/>
    <property type="match status" value="1"/>
</dbReference>
<proteinExistence type="predicted"/>
<dbReference type="InterPro" id="IPR000873">
    <property type="entry name" value="AMP-dep_synth/lig_dom"/>
</dbReference>
<evidence type="ECO:0000259" key="2">
    <source>
        <dbReference type="Pfam" id="PF13193"/>
    </source>
</evidence>
<dbReference type="CDD" id="cd05936">
    <property type="entry name" value="FC-FACS_FadD_like"/>
    <property type="match status" value="1"/>
</dbReference>
<dbReference type="PANTHER" id="PTHR43767">
    <property type="entry name" value="LONG-CHAIN-FATTY-ACID--COA LIGASE"/>
    <property type="match status" value="1"/>
</dbReference>
<dbReference type="AlphaFoldDB" id="A0A3S0K4R4"/>
<dbReference type="Pfam" id="PF00501">
    <property type="entry name" value="AMP-binding"/>
    <property type="match status" value="1"/>
</dbReference>
<feature type="domain" description="AMP-dependent synthetase/ligase" evidence="1">
    <location>
        <begin position="37"/>
        <end position="431"/>
    </location>
</feature>
<protein>
    <submittedName>
        <fullName evidence="3">Long-chain fatty acid--CoA ligase</fullName>
    </submittedName>
</protein>
<dbReference type="Proteomes" id="UP000277007">
    <property type="component" value="Unassembled WGS sequence"/>
</dbReference>
<comment type="caution">
    <text evidence="3">The sequence shown here is derived from an EMBL/GenBank/DDBJ whole genome shotgun (WGS) entry which is preliminary data.</text>
</comment>
<evidence type="ECO:0000313" key="3">
    <source>
        <dbReference type="EMBL" id="RTR19890.1"/>
    </source>
</evidence>
<name>A0A3S0K4R4_9PROT</name>
<dbReference type="PANTHER" id="PTHR43767:SF9">
    <property type="entry name" value="LONG-CHAIN-FATTY-ACID--COA LIGASE"/>
    <property type="match status" value="1"/>
</dbReference>
<dbReference type="SUPFAM" id="SSF56801">
    <property type="entry name" value="Acetyl-CoA synthetase-like"/>
    <property type="match status" value="1"/>
</dbReference>
<dbReference type="PROSITE" id="PS00455">
    <property type="entry name" value="AMP_BINDING"/>
    <property type="match status" value="1"/>
</dbReference>
<dbReference type="InterPro" id="IPR042099">
    <property type="entry name" value="ANL_N_sf"/>
</dbReference>
<reference evidence="3 4" key="1">
    <citation type="submission" date="2018-12" db="EMBL/GenBank/DDBJ databases">
        <authorList>
            <person name="Yang Y."/>
        </authorList>
    </citation>
    <scope>NUCLEOTIDE SEQUENCE [LARGE SCALE GENOMIC DNA]</scope>
    <source>
        <strain evidence="3 4">L-25-5w-1</strain>
    </source>
</reference>
<dbReference type="Pfam" id="PF13193">
    <property type="entry name" value="AMP-binding_C"/>
    <property type="match status" value="1"/>
</dbReference>
<dbReference type="EMBL" id="RXMA01000010">
    <property type="protein sequence ID" value="RTR19890.1"/>
    <property type="molecule type" value="Genomic_DNA"/>
</dbReference>
<dbReference type="RefSeq" id="WP_126615812.1">
    <property type="nucleotide sequence ID" value="NZ_JBHUCY010000043.1"/>
</dbReference>
<dbReference type="OrthoDB" id="9803968at2"/>
<keyword evidence="4" id="KW-1185">Reference proteome</keyword>
<dbReference type="Gene3D" id="3.30.300.30">
    <property type="match status" value="1"/>
</dbReference>
<dbReference type="GO" id="GO:0016877">
    <property type="term" value="F:ligase activity, forming carbon-sulfur bonds"/>
    <property type="evidence" value="ECO:0007669"/>
    <property type="project" value="UniProtKB-ARBA"/>
</dbReference>
<keyword evidence="3" id="KW-0436">Ligase</keyword>
<accession>A0A3S0K4R4</accession>
<evidence type="ECO:0000259" key="1">
    <source>
        <dbReference type="Pfam" id="PF00501"/>
    </source>
</evidence>
<dbReference type="InterPro" id="IPR020845">
    <property type="entry name" value="AMP-binding_CS"/>
</dbReference>
<dbReference type="InterPro" id="IPR050237">
    <property type="entry name" value="ATP-dep_AMP-bd_enzyme"/>
</dbReference>
<dbReference type="InterPro" id="IPR025110">
    <property type="entry name" value="AMP-bd_C"/>
</dbReference>
<gene>
    <name evidence="3" type="ORF">EJ903_12925</name>
</gene>
<dbReference type="InterPro" id="IPR045851">
    <property type="entry name" value="AMP-bd_C_sf"/>
</dbReference>
<organism evidence="3 4">
    <name type="scientific">Azospirillum griseum</name>
    <dbReference type="NCBI Taxonomy" id="2496639"/>
    <lineage>
        <taxon>Bacteria</taxon>
        <taxon>Pseudomonadati</taxon>
        <taxon>Pseudomonadota</taxon>
        <taxon>Alphaproteobacteria</taxon>
        <taxon>Rhodospirillales</taxon>
        <taxon>Azospirillaceae</taxon>
        <taxon>Azospirillum</taxon>
    </lineage>
</organism>
<sequence length="573" mass="62694">MGDTANPATAFPWLASYPAGVDWGMPIPALPLTRLIDDAVARHADRNCLNFLGKIYSYRKVGELVDKAARGFQAAGVTKGTRVGLFLPNTPYSVICFFGILKAGGVVVNFNPLYADRELVHQITDSGVSLMVTLDLKLLHDKMARMLTQTPLKRLVICKMAEILPFPKNWLFPIAKRAEIAAIPKDDQHLPFATLIDNDGRPAPVSVDAVEDVAVLQYTGGTTGVPKGAMLTHANLYANVVQCAVWYQARVCRPTDTGGPDKLLGVLPLFHVFAMTTVMNFGLHTGAEIVLLPRFDLDQVMETLAKERITLFPAVPTIYTAINHHKRLSEFDLSSIRFCMSGGAPLPLEVKEAFERTTGCTLVEGYGLSESSPVATVNPAVLHPTKKGSIGLPLPGTVIEIVSLDEPRRVLPPGEKGEVCIRGPQVMKGYWNKPKETAETLVDGRLHTGDVGVMDADGFTTIVDRIKDMILCSGFNVYPRNVEEAIYLHPAVAECVVAGVPDEYRGQTVKAYVRVDDGHSLTADELIAFLQDKLSPIEMPKLVEFRSELPKTMIGKLSRKALLDEEERKRAQG</sequence>
<feature type="domain" description="AMP-binding enzyme C-terminal" evidence="2">
    <location>
        <begin position="482"/>
        <end position="556"/>
    </location>
</feature>